<evidence type="ECO:0000313" key="5">
    <source>
        <dbReference type="Proteomes" id="UP001214094"/>
    </source>
</evidence>
<organism evidence="4 5">
    <name type="scientific">Ensifer adhaerens</name>
    <name type="common">Sinorhizobium morelense</name>
    <dbReference type="NCBI Taxonomy" id="106592"/>
    <lineage>
        <taxon>Bacteria</taxon>
        <taxon>Pseudomonadati</taxon>
        <taxon>Pseudomonadota</taxon>
        <taxon>Alphaproteobacteria</taxon>
        <taxon>Hyphomicrobiales</taxon>
        <taxon>Rhizobiaceae</taxon>
        <taxon>Sinorhizobium/Ensifer group</taxon>
        <taxon>Ensifer</taxon>
    </lineage>
</organism>
<evidence type="ECO:0000256" key="2">
    <source>
        <dbReference type="ARBA" id="ARBA00023004"/>
    </source>
</evidence>
<gene>
    <name evidence="4" type="ORF">P4B07_29960</name>
</gene>
<keyword evidence="4" id="KW-0614">Plasmid</keyword>
<dbReference type="PANTHER" id="PTHR35303">
    <property type="entry name" value="OS02G0197800 PROTEIN"/>
    <property type="match status" value="1"/>
</dbReference>
<evidence type="ECO:0000313" key="4">
    <source>
        <dbReference type="EMBL" id="WFP95265.1"/>
    </source>
</evidence>
<reference evidence="4 5" key="1">
    <citation type="submission" date="2023-03" db="EMBL/GenBank/DDBJ databases">
        <title>Comparative genome and transcriptome analysis combination mining strategies for increasing vitamin B12 production of Ensifer adhaerens strain.</title>
        <authorList>
            <person name="Yongheng L."/>
        </authorList>
    </citation>
    <scope>NUCLEOTIDE SEQUENCE [LARGE SCALE GENOMIC DNA]</scope>
    <source>
        <strain evidence="4 5">Casida A-T305</strain>
        <plasmid evidence="4 5">unnamedB</plasmid>
    </source>
</reference>
<dbReference type="RefSeq" id="WP_034791608.1">
    <property type="nucleotide sequence ID" value="NZ_CAXURO020000003.1"/>
</dbReference>
<dbReference type="Proteomes" id="UP001214094">
    <property type="component" value="Plasmid unnamedB"/>
</dbReference>
<keyword evidence="1" id="KW-0479">Metal-binding</keyword>
<dbReference type="Pfam" id="PF06155">
    <property type="entry name" value="GBBH-like_N"/>
    <property type="match status" value="1"/>
</dbReference>
<proteinExistence type="predicted"/>
<accession>A0ABY8HUU0</accession>
<keyword evidence="5" id="KW-1185">Reference proteome</keyword>
<evidence type="ECO:0000259" key="3">
    <source>
        <dbReference type="Pfam" id="PF06155"/>
    </source>
</evidence>
<evidence type="ECO:0000256" key="1">
    <source>
        <dbReference type="ARBA" id="ARBA00022723"/>
    </source>
</evidence>
<protein>
    <submittedName>
        <fullName evidence="4">DUF971 domain-containing protein</fullName>
    </submittedName>
</protein>
<geneLocation type="plasmid" evidence="4 5">
    <name>unnamedB</name>
</geneLocation>
<name>A0ABY8HUU0_ENSAD</name>
<dbReference type="EMBL" id="CP121310">
    <property type="protein sequence ID" value="WFP95265.1"/>
    <property type="molecule type" value="Genomic_DNA"/>
</dbReference>
<keyword evidence="2" id="KW-0408">Iron</keyword>
<feature type="domain" description="Gamma-butyrobetaine hydroxylase-like N-terminal" evidence="3">
    <location>
        <begin position="8"/>
        <end position="88"/>
    </location>
</feature>
<dbReference type="InterPro" id="IPR038492">
    <property type="entry name" value="GBBH-like_N_sf"/>
</dbReference>
<dbReference type="Gene3D" id="3.30.2020.30">
    <property type="match status" value="1"/>
</dbReference>
<dbReference type="InterPro" id="IPR010376">
    <property type="entry name" value="GBBH-like_N"/>
</dbReference>
<sequence>MIAISLKVNAARSSLAVTWDDGAVSHIPATVLRARSRAASQVRADIEGRAGSYDAVTLSGAEPIGTYAIRLVFSDGHDRGIYPWPYLRAIADSTF</sequence>
<dbReference type="GeneID" id="29522614"/>